<protein>
    <submittedName>
        <fullName evidence="1">Uncharacterized protein</fullName>
    </submittedName>
</protein>
<dbReference type="KEGG" id="eaz:JHT90_10165"/>
<dbReference type="AlphaFoldDB" id="A0A974RW33"/>
<sequence>MCFLFVGVVSAQGEGADEFTRKDITALRQDFLRGRDVLKDNGVFVDLKEKGFVSKGEMLAIIKKQGISSLFPNRLSYHYFIKYLQYLVDSSELSGSIYRMVSYKEGSFECHFILQNEDDFRIILNVLTPTNAASFPYAEQSYIYYFEKVDGKVVLAKMDIAG</sequence>
<dbReference type="EMBL" id="CP067393">
    <property type="protein sequence ID" value="QQP84768.1"/>
    <property type="molecule type" value="Genomic_DNA"/>
</dbReference>
<evidence type="ECO:0000313" key="2">
    <source>
        <dbReference type="Proteomes" id="UP000595278"/>
    </source>
</evidence>
<evidence type="ECO:0000313" key="1">
    <source>
        <dbReference type="EMBL" id="QQP84768.1"/>
    </source>
</evidence>
<accession>A0A974RW33</accession>
<dbReference type="Proteomes" id="UP000595278">
    <property type="component" value="Chromosome"/>
</dbReference>
<proteinExistence type="predicted"/>
<reference evidence="1 2" key="1">
    <citation type="submission" date="2021-01" db="EMBL/GenBank/DDBJ databases">
        <title>Entomomonas sp. F2A isolated from a house cricket (Acheta domesticus).</title>
        <authorList>
            <person name="Spergser J."/>
            <person name="Busse H.-J."/>
        </authorList>
    </citation>
    <scope>NUCLEOTIDE SEQUENCE [LARGE SCALE GENOMIC DNA]</scope>
    <source>
        <strain evidence="1 2">F2A</strain>
    </source>
</reference>
<keyword evidence="2" id="KW-1185">Reference proteome</keyword>
<dbReference type="RefSeq" id="WP_201090665.1">
    <property type="nucleotide sequence ID" value="NZ_CP067393.1"/>
</dbReference>
<organism evidence="1 2">
    <name type="scientific">Entomomonas asaccharolytica</name>
    <dbReference type="NCBI Taxonomy" id="2785331"/>
    <lineage>
        <taxon>Bacteria</taxon>
        <taxon>Pseudomonadati</taxon>
        <taxon>Pseudomonadota</taxon>
        <taxon>Gammaproteobacteria</taxon>
        <taxon>Pseudomonadales</taxon>
        <taxon>Pseudomonadaceae</taxon>
        <taxon>Entomomonas</taxon>
    </lineage>
</organism>
<name>A0A974RW33_9GAMM</name>
<gene>
    <name evidence="1" type="ORF">JHT90_10165</name>
</gene>